<keyword evidence="2" id="KW-0812">Transmembrane</keyword>
<name>A0A6A6E9X6_9PEZI</name>
<dbReference type="OrthoDB" id="5086500at2759"/>
<keyword evidence="4" id="KW-1185">Reference proteome</keyword>
<sequence length="358" mass="41690">MTEKTETSLRPPFKQRPIPPKPTKAEPSASHASLPNGDISPQPVLDTATSIPLTALDSLPTISGSGTNCFLVADDVKSFVERDLDLSRLNRIHDHLWMAGRPMRARPLHRYKMMGIDVLYTQQMDLHLLKFSNRLLLKPLPEWMLSHEFWEDHICESKELHKSACGFLLSYIWLLCSPLDLKLAHDHFLLPSFITWHWWKEFVKEFHSNIDMNALDQVNKRYHFGDLRLGRINTIYRTRFMFTHFVRGYLYGYNRYVVFFQRNFSWILIVFVFFSLVLSAMQVGAGVPSLQDNDMFLRASYGFVIFSMVSVAFILCAVGIIFFIIFFFNMAAAISHDKKERREREKLAQVRKNKSKDA</sequence>
<proteinExistence type="predicted"/>
<evidence type="ECO:0000256" key="1">
    <source>
        <dbReference type="SAM" id="MobiDB-lite"/>
    </source>
</evidence>
<keyword evidence="2" id="KW-0472">Membrane</keyword>
<dbReference type="InterPro" id="IPR046536">
    <property type="entry name" value="DUF6601"/>
</dbReference>
<dbReference type="PANTHER" id="PTHR34414">
    <property type="entry name" value="HET DOMAIN-CONTAINING PROTEIN-RELATED"/>
    <property type="match status" value="1"/>
</dbReference>
<dbReference type="Proteomes" id="UP000800200">
    <property type="component" value="Unassembled WGS sequence"/>
</dbReference>
<keyword evidence="2" id="KW-1133">Transmembrane helix</keyword>
<reference evidence="3" key="1">
    <citation type="journal article" date="2020" name="Stud. Mycol.">
        <title>101 Dothideomycetes genomes: a test case for predicting lifestyles and emergence of pathogens.</title>
        <authorList>
            <person name="Haridas S."/>
            <person name="Albert R."/>
            <person name="Binder M."/>
            <person name="Bloem J."/>
            <person name="Labutti K."/>
            <person name="Salamov A."/>
            <person name="Andreopoulos B."/>
            <person name="Baker S."/>
            <person name="Barry K."/>
            <person name="Bills G."/>
            <person name="Bluhm B."/>
            <person name="Cannon C."/>
            <person name="Castanera R."/>
            <person name="Culley D."/>
            <person name="Daum C."/>
            <person name="Ezra D."/>
            <person name="Gonzalez J."/>
            <person name="Henrissat B."/>
            <person name="Kuo A."/>
            <person name="Liang C."/>
            <person name="Lipzen A."/>
            <person name="Lutzoni F."/>
            <person name="Magnuson J."/>
            <person name="Mondo S."/>
            <person name="Nolan M."/>
            <person name="Ohm R."/>
            <person name="Pangilinan J."/>
            <person name="Park H.-J."/>
            <person name="Ramirez L."/>
            <person name="Alfaro M."/>
            <person name="Sun H."/>
            <person name="Tritt A."/>
            <person name="Yoshinaga Y."/>
            <person name="Zwiers L.-H."/>
            <person name="Turgeon B."/>
            <person name="Goodwin S."/>
            <person name="Spatafora J."/>
            <person name="Crous P."/>
            <person name="Grigoriev I."/>
        </authorList>
    </citation>
    <scope>NUCLEOTIDE SEQUENCE</scope>
    <source>
        <strain evidence="3">CBS 207.26</strain>
    </source>
</reference>
<evidence type="ECO:0000313" key="3">
    <source>
        <dbReference type="EMBL" id="KAF2187369.1"/>
    </source>
</evidence>
<accession>A0A6A6E9X6</accession>
<evidence type="ECO:0000313" key="4">
    <source>
        <dbReference type="Proteomes" id="UP000800200"/>
    </source>
</evidence>
<evidence type="ECO:0000256" key="2">
    <source>
        <dbReference type="SAM" id="Phobius"/>
    </source>
</evidence>
<dbReference type="PANTHER" id="PTHR34414:SF1">
    <property type="entry name" value="SUBTILISIN-LIKE SERINE PROTEASE"/>
    <property type="match status" value="1"/>
</dbReference>
<feature type="region of interest" description="Disordered" evidence="1">
    <location>
        <begin position="1"/>
        <end position="45"/>
    </location>
</feature>
<organism evidence="3 4">
    <name type="scientific">Zopfia rhizophila CBS 207.26</name>
    <dbReference type="NCBI Taxonomy" id="1314779"/>
    <lineage>
        <taxon>Eukaryota</taxon>
        <taxon>Fungi</taxon>
        <taxon>Dikarya</taxon>
        <taxon>Ascomycota</taxon>
        <taxon>Pezizomycotina</taxon>
        <taxon>Dothideomycetes</taxon>
        <taxon>Dothideomycetes incertae sedis</taxon>
        <taxon>Zopfiaceae</taxon>
        <taxon>Zopfia</taxon>
    </lineage>
</organism>
<gene>
    <name evidence="3" type="ORF">K469DRAFT_725395</name>
</gene>
<dbReference type="Pfam" id="PF20246">
    <property type="entry name" value="DUF6601"/>
    <property type="match status" value="1"/>
</dbReference>
<feature type="transmembrane region" description="Helical" evidence="2">
    <location>
        <begin position="303"/>
        <end position="334"/>
    </location>
</feature>
<feature type="transmembrane region" description="Helical" evidence="2">
    <location>
        <begin position="264"/>
        <end position="283"/>
    </location>
</feature>
<protein>
    <submittedName>
        <fullName evidence="3">Uncharacterized protein</fullName>
    </submittedName>
</protein>
<dbReference type="AlphaFoldDB" id="A0A6A6E9X6"/>
<dbReference type="EMBL" id="ML994627">
    <property type="protein sequence ID" value="KAF2187369.1"/>
    <property type="molecule type" value="Genomic_DNA"/>
</dbReference>